<evidence type="ECO:0000313" key="2">
    <source>
        <dbReference type="EMBL" id="PLW52292.1"/>
    </source>
</evidence>
<protein>
    <submittedName>
        <fullName evidence="2">Uncharacterized protein</fullName>
    </submittedName>
</protein>
<name>A0A2N5VQP3_9BASI</name>
<sequence length="238" mass="25079">MAVVLVTSVSLTAGQTLGRSAGASGSEAVQSGCQGRNMIKLTPQKDKLVNDKVASSPQQKPSKKTAPTKALQRASTDIKGKRKIDTRLASDDKDESSSSEELEHVMAQPIMPTEIAKDAPSGSRPRGCSCQPPTGHHTAGINRSNTAVRAVLEQPCSTGGRTGTVRPKHLPAGRTGLSDQFLGPVAQDQPGPVGQICPTSWLSLWSDSVCPTTGRTRLFEHRSSSRVRPVNAGSAINH</sequence>
<gene>
    <name evidence="2" type="ORF">PCASD_00078</name>
</gene>
<feature type="region of interest" description="Disordered" evidence="1">
    <location>
        <begin position="17"/>
        <end position="36"/>
    </location>
</feature>
<feature type="region of interest" description="Disordered" evidence="1">
    <location>
        <begin position="156"/>
        <end position="175"/>
    </location>
</feature>
<dbReference type="EMBL" id="PGCI01000001">
    <property type="protein sequence ID" value="PLW52292.1"/>
    <property type="molecule type" value="Genomic_DNA"/>
</dbReference>
<feature type="compositionally biased region" description="Basic and acidic residues" evidence="1">
    <location>
        <begin position="76"/>
        <end position="91"/>
    </location>
</feature>
<evidence type="ECO:0000256" key="1">
    <source>
        <dbReference type="SAM" id="MobiDB-lite"/>
    </source>
</evidence>
<dbReference type="AlphaFoldDB" id="A0A2N5VQP3"/>
<evidence type="ECO:0000313" key="3">
    <source>
        <dbReference type="Proteomes" id="UP000235392"/>
    </source>
</evidence>
<proteinExistence type="predicted"/>
<comment type="caution">
    <text evidence="2">The sequence shown here is derived from an EMBL/GenBank/DDBJ whole genome shotgun (WGS) entry which is preliminary data.</text>
</comment>
<accession>A0A2N5VQP3</accession>
<dbReference type="Proteomes" id="UP000235392">
    <property type="component" value="Unassembled WGS sequence"/>
</dbReference>
<feature type="region of interest" description="Disordered" evidence="1">
    <location>
        <begin position="48"/>
        <end position="143"/>
    </location>
</feature>
<reference evidence="2 3" key="1">
    <citation type="submission" date="2017-11" db="EMBL/GenBank/DDBJ databases">
        <title>De novo assembly and phasing of dikaryotic genomes from two isolates of Puccinia coronata f. sp. avenae, the causal agent of oat crown rust.</title>
        <authorList>
            <person name="Miller M.E."/>
            <person name="Zhang Y."/>
            <person name="Omidvar V."/>
            <person name="Sperschneider J."/>
            <person name="Schwessinger B."/>
            <person name="Raley C."/>
            <person name="Palmer J.M."/>
            <person name="Garnica D."/>
            <person name="Upadhyaya N."/>
            <person name="Rathjen J."/>
            <person name="Taylor J.M."/>
            <person name="Park R.F."/>
            <person name="Dodds P.N."/>
            <person name="Hirsch C.D."/>
            <person name="Kianian S.F."/>
            <person name="Figueroa M."/>
        </authorList>
    </citation>
    <scope>NUCLEOTIDE SEQUENCE [LARGE SCALE GENOMIC DNA]</scope>
    <source>
        <strain evidence="2">12SD80</strain>
    </source>
</reference>
<organism evidence="2 3">
    <name type="scientific">Puccinia coronata f. sp. avenae</name>
    <dbReference type="NCBI Taxonomy" id="200324"/>
    <lineage>
        <taxon>Eukaryota</taxon>
        <taxon>Fungi</taxon>
        <taxon>Dikarya</taxon>
        <taxon>Basidiomycota</taxon>
        <taxon>Pucciniomycotina</taxon>
        <taxon>Pucciniomycetes</taxon>
        <taxon>Pucciniales</taxon>
        <taxon>Pucciniaceae</taxon>
        <taxon>Puccinia</taxon>
    </lineage>
</organism>